<gene>
    <name evidence="1" type="ORF">C4544_06940</name>
</gene>
<dbReference type="EMBL" id="QZJW01000055">
    <property type="protein sequence ID" value="RJO60070.1"/>
    <property type="molecule type" value="Genomic_DNA"/>
</dbReference>
<dbReference type="Pfam" id="PF11950">
    <property type="entry name" value="DUF3467"/>
    <property type="match status" value="1"/>
</dbReference>
<evidence type="ECO:0000313" key="2">
    <source>
        <dbReference type="Proteomes" id="UP000285655"/>
    </source>
</evidence>
<evidence type="ECO:0000313" key="1">
    <source>
        <dbReference type="EMBL" id="RJO60070.1"/>
    </source>
</evidence>
<dbReference type="InterPro" id="IPR021857">
    <property type="entry name" value="DUF3467"/>
</dbReference>
<organism evidence="1 2">
    <name type="scientific">candidate division WS5 bacterium</name>
    <dbReference type="NCBI Taxonomy" id="2093353"/>
    <lineage>
        <taxon>Bacteria</taxon>
        <taxon>candidate division WS5</taxon>
    </lineage>
</organism>
<dbReference type="Proteomes" id="UP000285655">
    <property type="component" value="Unassembled WGS sequence"/>
</dbReference>
<name>A0A419DAG9_9BACT</name>
<accession>A0A419DAG9</accession>
<protein>
    <submittedName>
        <fullName evidence="1">DUF3467 domain-containing protein</fullName>
    </submittedName>
</protein>
<comment type="caution">
    <text evidence="1">The sequence shown here is derived from an EMBL/GenBank/DDBJ whole genome shotgun (WGS) entry which is preliminary data.</text>
</comment>
<proteinExistence type="predicted"/>
<dbReference type="AlphaFoldDB" id="A0A419DAG9"/>
<sequence length="93" mass="10344">MNQQQIQIKADDQTAKGVYTNNLIIGHTKEEFVLDFLNVFPPQGALVSRIFTSPGHAKRIVRALEDNIKKYEKQFGKIAEAEAPQGDIGFKAG</sequence>
<reference evidence="1 2" key="1">
    <citation type="journal article" date="2017" name="ISME J.">
        <title>Energy and carbon metabolisms in a deep terrestrial subsurface fluid microbial community.</title>
        <authorList>
            <person name="Momper L."/>
            <person name="Jungbluth S.P."/>
            <person name="Lee M.D."/>
            <person name="Amend J.P."/>
        </authorList>
    </citation>
    <scope>NUCLEOTIDE SEQUENCE [LARGE SCALE GENOMIC DNA]</scope>
    <source>
        <strain evidence="1">SURF_29</strain>
    </source>
</reference>